<sequence>MSNIQLIIEERPADIGHFLVGRLLPFRERRMVGPFIFIDHMGPAQMSDHQNLDVGPHPHIGLSTLTYLFEGNVTHHDTLGTNVEIQPGQVNWMTAGKGIVHSERTPERFRHSDKVLHGLQIWVALPRELEQMDPTFFHAEGDTIPSWEEGGVHYKLVAGEVKGHRSPVPVYSRLYLLELKNKERQTISLGKDLYGDVGMYILEGSVESEGNVYEPRRILVAKNSQLCDFVMGEHTTVYIFGGEPFPEPRHIYWNFVASDMALIEKAKEDWVARRFPLLPNEPDIVPLPPEHPSLRQKA</sequence>
<dbReference type="InterPro" id="IPR012093">
    <property type="entry name" value="Pirin"/>
</dbReference>
<feature type="domain" description="Pirin C-terminal" evidence="5">
    <location>
        <begin position="185"/>
        <end position="275"/>
    </location>
</feature>
<dbReference type="AlphaFoldDB" id="A0A2T7BMV3"/>
<comment type="cofactor">
    <cofactor evidence="2">
        <name>Fe cation</name>
        <dbReference type="ChEBI" id="CHEBI:24875"/>
    </cofactor>
    <text evidence="2">Binds 1 Fe cation per subunit.</text>
</comment>
<organism evidence="6 7">
    <name type="scientific">Chitinophaga parva</name>
    <dbReference type="NCBI Taxonomy" id="2169414"/>
    <lineage>
        <taxon>Bacteria</taxon>
        <taxon>Pseudomonadati</taxon>
        <taxon>Bacteroidota</taxon>
        <taxon>Chitinophagia</taxon>
        <taxon>Chitinophagales</taxon>
        <taxon>Chitinophagaceae</taxon>
        <taxon>Chitinophaga</taxon>
    </lineage>
</organism>
<gene>
    <name evidence="6" type="ORF">DCC81_05910</name>
</gene>
<dbReference type="PIRSF" id="PIRSF006232">
    <property type="entry name" value="Pirin"/>
    <property type="match status" value="1"/>
</dbReference>
<dbReference type="PANTHER" id="PTHR13903">
    <property type="entry name" value="PIRIN-RELATED"/>
    <property type="match status" value="1"/>
</dbReference>
<dbReference type="Proteomes" id="UP000244450">
    <property type="component" value="Unassembled WGS sequence"/>
</dbReference>
<dbReference type="InterPro" id="IPR011051">
    <property type="entry name" value="RmlC_Cupin_sf"/>
</dbReference>
<feature type="binding site" evidence="2">
    <location>
        <position position="59"/>
    </location>
    <ligand>
        <name>Fe cation</name>
        <dbReference type="ChEBI" id="CHEBI:24875"/>
    </ligand>
</feature>
<dbReference type="Pfam" id="PF02678">
    <property type="entry name" value="Pirin"/>
    <property type="match status" value="1"/>
</dbReference>
<feature type="binding site" evidence="2">
    <location>
        <position position="101"/>
    </location>
    <ligand>
        <name>Fe cation</name>
        <dbReference type="ChEBI" id="CHEBI:24875"/>
    </ligand>
</feature>
<reference evidence="6 7" key="1">
    <citation type="submission" date="2018-04" db="EMBL/GenBank/DDBJ databases">
        <title>Chitinophaga fuyangensis sp. nov., isolated from soil in a chemical factory.</title>
        <authorList>
            <person name="Chen K."/>
        </authorList>
    </citation>
    <scope>NUCLEOTIDE SEQUENCE [LARGE SCALE GENOMIC DNA]</scope>
    <source>
        <strain evidence="6 7">LY-1</strain>
    </source>
</reference>
<proteinExistence type="inferred from homology"/>
<dbReference type="GO" id="GO:0046872">
    <property type="term" value="F:metal ion binding"/>
    <property type="evidence" value="ECO:0007669"/>
    <property type="project" value="UniProtKB-KW"/>
</dbReference>
<evidence type="ECO:0000256" key="3">
    <source>
        <dbReference type="RuleBase" id="RU003457"/>
    </source>
</evidence>
<feature type="domain" description="Pirin N-terminal" evidence="4">
    <location>
        <begin position="26"/>
        <end position="123"/>
    </location>
</feature>
<dbReference type="SUPFAM" id="SSF51182">
    <property type="entry name" value="RmlC-like cupins"/>
    <property type="match status" value="1"/>
</dbReference>
<protein>
    <recommendedName>
        <fullName evidence="8">Pirin family protein</fullName>
    </recommendedName>
</protein>
<dbReference type="Gene3D" id="2.60.120.10">
    <property type="entry name" value="Jelly Rolls"/>
    <property type="match status" value="2"/>
</dbReference>
<dbReference type="InterPro" id="IPR014710">
    <property type="entry name" value="RmlC-like_jellyroll"/>
</dbReference>
<comment type="caution">
    <text evidence="6">The sequence shown here is derived from an EMBL/GenBank/DDBJ whole genome shotgun (WGS) entry which is preliminary data.</text>
</comment>
<keyword evidence="2" id="KW-0479">Metal-binding</keyword>
<evidence type="ECO:0008006" key="8">
    <source>
        <dbReference type="Google" id="ProtNLM"/>
    </source>
</evidence>
<comment type="similarity">
    <text evidence="1 3">Belongs to the pirin family.</text>
</comment>
<dbReference type="CDD" id="cd02909">
    <property type="entry name" value="cupin_pirin_N"/>
    <property type="match status" value="1"/>
</dbReference>
<dbReference type="RefSeq" id="WP_108685642.1">
    <property type="nucleotide sequence ID" value="NZ_QCYK01000001.1"/>
</dbReference>
<name>A0A2T7BMV3_9BACT</name>
<dbReference type="InterPro" id="IPR003829">
    <property type="entry name" value="Pirin_N_dom"/>
</dbReference>
<dbReference type="PANTHER" id="PTHR13903:SF8">
    <property type="entry name" value="PIRIN"/>
    <property type="match status" value="1"/>
</dbReference>
<evidence type="ECO:0000256" key="1">
    <source>
        <dbReference type="ARBA" id="ARBA00008416"/>
    </source>
</evidence>
<dbReference type="InterPro" id="IPR008778">
    <property type="entry name" value="Pirin_C_dom"/>
</dbReference>
<dbReference type="OrthoDB" id="321327at2"/>
<accession>A0A2T7BMV3</accession>
<feature type="binding site" evidence="2">
    <location>
        <position position="103"/>
    </location>
    <ligand>
        <name>Fe cation</name>
        <dbReference type="ChEBI" id="CHEBI:24875"/>
    </ligand>
</feature>
<keyword evidence="7" id="KW-1185">Reference proteome</keyword>
<evidence type="ECO:0000259" key="5">
    <source>
        <dbReference type="Pfam" id="PF05726"/>
    </source>
</evidence>
<evidence type="ECO:0000313" key="7">
    <source>
        <dbReference type="Proteomes" id="UP000244450"/>
    </source>
</evidence>
<feature type="binding site" evidence="2">
    <location>
        <position position="57"/>
    </location>
    <ligand>
        <name>Fe cation</name>
        <dbReference type="ChEBI" id="CHEBI:24875"/>
    </ligand>
</feature>
<evidence type="ECO:0000313" key="6">
    <source>
        <dbReference type="EMBL" id="PUZ29003.1"/>
    </source>
</evidence>
<evidence type="ECO:0000256" key="2">
    <source>
        <dbReference type="PIRSR" id="PIRSR006232-1"/>
    </source>
</evidence>
<dbReference type="EMBL" id="QCYK01000001">
    <property type="protein sequence ID" value="PUZ29003.1"/>
    <property type="molecule type" value="Genomic_DNA"/>
</dbReference>
<dbReference type="Pfam" id="PF05726">
    <property type="entry name" value="Pirin_C"/>
    <property type="match status" value="1"/>
</dbReference>
<evidence type="ECO:0000259" key="4">
    <source>
        <dbReference type="Pfam" id="PF02678"/>
    </source>
</evidence>
<keyword evidence="2" id="KW-0408">Iron</keyword>